<organism evidence="1 2">
    <name type="scientific">Rodentibacter caecimuris</name>
    <dbReference type="NCBI Taxonomy" id="1796644"/>
    <lineage>
        <taxon>Bacteria</taxon>
        <taxon>Pseudomonadati</taxon>
        <taxon>Pseudomonadota</taxon>
        <taxon>Gammaproteobacteria</taxon>
        <taxon>Pasteurellales</taxon>
        <taxon>Pasteurellaceae</taxon>
        <taxon>Rodentibacter</taxon>
    </lineage>
</organism>
<dbReference type="RefSeq" id="WP_077586848.1">
    <property type="nucleotide sequence ID" value="NZ_MLAE01000030.1"/>
</dbReference>
<dbReference type="Proteomes" id="UP000189114">
    <property type="component" value="Unassembled WGS sequence"/>
</dbReference>
<name>A0A1V3KKK6_9PAST</name>
<sequence>MNNLLINIEIIKEIRDVFYRNILKLIKHFNNISITELSTQELKELYEALDSLNLSGSNQIREMLDKIINELKNREDLIKKSEENYRRRFRP</sequence>
<dbReference type="EMBL" id="MLAE01000030">
    <property type="protein sequence ID" value="OOF78174.1"/>
    <property type="molecule type" value="Genomic_DNA"/>
</dbReference>
<comment type="caution">
    <text evidence="1">The sequence shown here is derived from an EMBL/GenBank/DDBJ whole genome shotgun (WGS) entry which is preliminary data.</text>
</comment>
<reference evidence="2" key="1">
    <citation type="submission" date="2016-10" db="EMBL/GenBank/DDBJ databases">
        <title>Rodentibacter gen. nov. and new species.</title>
        <authorList>
            <person name="Christensen H."/>
        </authorList>
    </citation>
    <scope>NUCLEOTIDE SEQUENCE [LARGE SCALE GENOMIC DNA]</scope>
    <source>
        <strain evidence="2">Ppn152</strain>
    </source>
</reference>
<protein>
    <submittedName>
        <fullName evidence="1">Uncharacterized protein</fullName>
    </submittedName>
</protein>
<evidence type="ECO:0000313" key="2">
    <source>
        <dbReference type="Proteomes" id="UP000189114"/>
    </source>
</evidence>
<proteinExistence type="predicted"/>
<gene>
    <name evidence="1" type="ORF">BKG96_06685</name>
</gene>
<evidence type="ECO:0000313" key="1">
    <source>
        <dbReference type="EMBL" id="OOF78174.1"/>
    </source>
</evidence>
<accession>A0A1V3KKK6</accession>
<dbReference type="AlphaFoldDB" id="A0A1V3KKK6"/>